<dbReference type="PANTHER" id="PTHR10887">
    <property type="entry name" value="DNA2/NAM7 HELICASE FAMILY"/>
    <property type="match status" value="1"/>
</dbReference>
<organism evidence="6 7">
    <name type="scientific">Trifolium pratense</name>
    <name type="common">Red clover</name>
    <dbReference type="NCBI Taxonomy" id="57577"/>
    <lineage>
        <taxon>Eukaryota</taxon>
        <taxon>Viridiplantae</taxon>
        <taxon>Streptophyta</taxon>
        <taxon>Embryophyta</taxon>
        <taxon>Tracheophyta</taxon>
        <taxon>Spermatophyta</taxon>
        <taxon>Magnoliopsida</taxon>
        <taxon>eudicotyledons</taxon>
        <taxon>Gunneridae</taxon>
        <taxon>Pentapetalae</taxon>
        <taxon>rosids</taxon>
        <taxon>fabids</taxon>
        <taxon>Fabales</taxon>
        <taxon>Fabaceae</taxon>
        <taxon>Papilionoideae</taxon>
        <taxon>50 kb inversion clade</taxon>
        <taxon>NPAAA clade</taxon>
        <taxon>Hologalegina</taxon>
        <taxon>IRL clade</taxon>
        <taxon>Trifolieae</taxon>
        <taxon>Trifolium</taxon>
    </lineage>
</organism>
<reference evidence="6 7" key="1">
    <citation type="journal article" date="2014" name="Am. J. Bot.">
        <title>Genome assembly and annotation for red clover (Trifolium pratense; Fabaceae).</title>
        <authorList>
            <person name="Istvanek J."/>
            <person name="Jaros M."/>
            <person name="Krenek A."/>
            <person name="Repkova J."/>
        </authorList>
    </citation>
    <scope>NUCLEOTIDE SEQUENCE [LARGE SCALE GENOMIC DNA]</scope>
    <source>
        <strain evidence="7">cv. Tatra</strain>
        <tissue evidence="6">Young leaves</tissue>
    </source>
</reference>
<dbReference type="GO" id="GO:0004386">
    <property type="term" value="F:helicase activity"/>
    <property type="evidence" value="ECO:0007669"/>
    <property type="project" value="UniProtKB-KW"/>
</dbReference>
<evidence type="ECO:0000259" key="5">
    <source>
        <dbReference type="Pfam" id="PF13087"/>
    </source>
</evidence>
<keyword evidence="3" id="KW-0347">Helicase</keyword>
<keyword evidence="4" id="KW-0067">ATP-binding</keyword>
<dbReference type="PANTHER" id="PTHR10887:SF522">
    <property type="entry name" value="P-LOOP CONTAINING NUCLEOSIDE TRIPHOSPHATE HYDROLASES SUPERFAMILY PROTEIN"/>
    <property type="match status" value="1"/>
</dbReference>
<reference evidence="6 7" key="2">
    <citation type="journal article" date="2017" name="Front. Plant Sci.">
        <title>Gene Classification and Mining of Molecular Markers Useful in Red Clover (Trifolium pratense) Breeding.</title>
        <authorList>
            <person name="Istvanek J."/>
            <person name="Dluhosova J."/>
            <person name="Dluhos P."/>
            <person name="Patkova L."/>
            <person name="Nedelnik J."/>
            <person name="Repkova J."/>
        </authorList>
    </citation>
    <scope>NUCLEOTIDE SEQUENCE [LARGE SCALE GENOMIC DNA]</scope>
    <source>
        <strain evidence="7">cv. Tatra</strain>
        <tissue evidence="6">Young leaves</tissue>
    </source>
</reference>
<evidence type="ECO:0000256" key="1">
    <source>
        <dbReference type="ARBA" id="ARBA00022741"/>
    </source>
</evidence>
<evidence type="ECO:0000256" key="2">
    <source>
        <dbReference type="ARBA" id="ARBA00022801"/>
    </source>
</evidence>
<evidence type="ECO:0000256" key="3">
    <source>
        <dbReference type="ARBA" id="ARBA00022806"/>
    </source>
</evidence>
<name>A0A2K3M234_TRIPR</name>
<dbReference type="InterPro" id="IPR045055">
    <property type="entry name" value="DNA2/NAM7-like"/>
</dbReference>
<dbReference type="GO" id="GO:0005694">
    <property type="term" value="C:chromosome"/>
    <property type="evidence" value="ECO:0007669"/>
    <property type="project" value="UniProtKB-ARBA"/>
</dbReference>
<dbReference type="GO" id="GO:0005524">
    <property type="term" value="F:ATP binding"/>
    <property type="evidence" value="ECO:0007669"/>
    <property type="project" value="UniProtKB-KW"/>
</dbReference>
<sequence length="296" mass="33806">MFERLVILGYKRHMLNVQYRMHPSISLFPCKEFYDEKLSDALVVRKKSYNRLFLEGKMYSSYSFINITKGKEKLGDGQSMKNMVEVGVISEIIKSLNKVFMRTKKKVSIGIISPYNAQVYEIQEKIKQYTQVSNSDFSVSVRSVDGFQGGEEDIIIISTVRSNQSGNVGFLSNRQRANVAMTRARYCLWILGNAATLINSDSVWRNVVLDAKRRDCFHNANENKKLARAIKDVLFEIELLEEIESPFKKLSIGEKSETPTTSSSSRIAVTNGKFAKVTVCNFWKITVHHVILTYLP</sequence>
<dbReference type="InterPro" id="IPR047187">
    <property type="entry name" value="SF1_C_Upf1"/>
</dbReference>
<dbReference type="SUPFAM" id="SSF52540">
    <property type="entry name" value="P-loop containing nucleoside triphosphate hydrolases"/>
    <property type="match status" value="1"/>
</dbReference>
<evidence type="ECO:0000313" key="6">
    <source>
        <dbReference type="EMBL" id="PNX84856.1"/>
    </source>
</evidence>
<comment type="caution">
    <text evidence="6">The sequence shown here is derived from an EMBL/GenBank/DDBJ whole genome shotgun (WGS) entry which is preliminary data.</text>
</comment>
<dbReference type="FunFam" id="3.40.50.300:FF:000326">
    <property type="entry name" value="P-loop containing nucleoside triphosphate hydrolase"/>
    <property type="match status" value="1"/>
</dbReference>
<dbReference type="InterPro" id="IPR041679">
    <property type="entry name" value="DNA2/NAM7-like_C"/>
</dbReference>
<keyword evidence="2" id="KW-0378">Hydrolase</keyword>
<evidence type="ECO:0000313" key="7">
    <source>
        <dbReference type="Proteomes" id="UP000236291"/>
    </source>
</evidence>
<evidence type="ECO:0000256" key="4">
    <source>
        <dbReference type="ARBA" id="ARBA00022840"/>
    </source>
</evidence>
<keyword evidence="1" id="KW-0547">Nucleotide-binding</keyword>
<feature type="domain" description="DNA2/NAM7 helicase-like C-terminal" evidence="5">
    <location>
        <begin position="1"/>
        <end position="194"/>
    </location>
</feature>
<dbReference type="AlphaFoldDB" id="A0A2K3M234"/>
<dbReference type="Gene3D" id="3.40.50.300">
    <property type="entry name" value="P-loop containing nucleotide triphosphate hydrolases"/>
    <property type="match status" value="1"/>
</dbReference>
<proteinExistence type="predicted"/>
<dbReference type="Proteomes" id="UP000236291">
    <property type="component" value="Unassembled WGS sequence"/>
</dbReference>
<accession>A0A2K3M234</accession>
<gene>
    <name evidence="6" type="ORF">L195_g040920</name>
</gene>
<protein>
    <submittedName>
        <fullName evidence="6">Regulator of nonsense transcripts-like protein</fullName>
    </submittedName>
</protein>
<dbReference type="GO" id="GO:0016787">
    <property type="term" value="F:hydrolase activity"/>
    <property type="evidence" value="ECO:0007669"/>
    <property type="project" value="UniProtKB-KW"/>
</dbReference>
<dbReference type="Pfam" id="PF13087">
    <property type="entry name" value="AAA_12"/>
    <property type="match status" value="1"/>
</dbReference>
<dbReference type="InterPro" id="IPR027417">
    <property type="entry name" value="P-loop_NTPase"/>
</dbReference>
<dbReference type="CDD" id="cd18808">
    <property type="entry name" value="SF1_C_Upf1"/>
    <property type="match status" value="1"/>
</dbReference>
<dbReference type="EMBL" id="ASHM01047409">
    <property type="protein sequence ID" value="PNX84856.1"/>
    <property type="molecule type" value="Genomic_DNA"/>
</dbReference>